<dbReference type="AlphaFoldDB" id="A0AAV2KDY4"/>
<evidence type="ECO:0000313" key="3">
    <source>
        <dbReference type="Proteomes" id="UP001497482"/>
    </source>
</evidence>
<evidence type="ECO:0000256" key="1">
    <source>
        <dbReference type="SAM" id="MobiDB-lite"/>
    </source>
</evidence>
<dbReference type="EMBL" id="OZ035839">
    <property type="protein sequence ID" value="CAL1585699.1"/>
    <property type="molecule type" value="Genomic_DNA"/>
</dbReference>
<feature type="region of interest" description="Disordered" evidence="1">
    <location>
        <begin position="71"/>
        <end position="109"/>
    </location>
</feature>
<gene>
    <name evidence="2" type="ORF">KC01_LOCUS15894</name>
</gene>
<evidence type="ECO:0000313" key="2">
    <source>
        <dbReference type="EMBL" id="CAL1585699.1"/>
    </source>
</evidence>
<protein>
    <submittedName>
        <fullName evidence="2">Uncharacterized protein</fullName>
    </submittedName>
</protein>
<accession>A0AAV2KDY4</accession>
<proteinExistence type="predicted"/>
<name>A0AAV2KDY4_KNICA</name>
<dbReference type="Proteomes" id="UP001497482">
    <property type="component" value="Chromosome 17"/>
</dbReference>
<feature type="region of interest" description="Disordered" evidence="1">
    <location>
        <begin position="18"/>
        <end position="58"/>
    </location>
</feature>
<sequence length="109" mass="12015">MSFQHVFNLCSALEPIRLKPLRSDSGNSSQATEKDSLSPQRRSDEAAPPAGDKKKTGQKFFQCVFVPGKGGNFSPRPMTPAMPVMMSPAFRAAMEQRRESEKDRGAGRQ</sequence>
<organism evidence="2 3">
    <name type="scientific">Knipowitschia caucasica</name>
    <name type="common">Caucasian dwarf goby</name>
    <name type="synonym">Pomatoschistus caucasicus</name>
    <dbReference type="NCBI Taxonomy" id="637954"/>
    <lineage>
        <taxon>Eukaryota</taxon>
        <taxon>Metazoa</taxon>
        <taxon>Chordata</taxon>
        <taxon>Craniata</taxon>
        <taxon>Vertebrata</taxon>
        <taxon>Euteleostomi</taxon>
        <taxon>Actinopterygii</taxon>
        <taxon>Neopterygii</taxon>
        <taxon>Teleostei</taxon>
        <taxon>Neoteleostei</taxon>
        <taxon>Acanthomorphata</taxon>
        <taxon>Gobiaria</taxon>
        <taxon>Gobiiformes</taxon>
        <taxon>Gobioidei</taxon>
        <taxon>Gobiidae</taxon>
        <taxon>Gobiinae</taxon>
        <taxon>Knipowitschia</taxon>
    </lineage>
</organism>
<feature type="compositionally biased region" description="Basic and acidic residues" evidence="1">
    <location>
        <begin position="94"/>
        <end position="109"/>
    </location>
</feature>
<feature type="compositionally biased region" description="Basic and acidic residues" evidence="1">
    <location>
        <begin position="32"/>
        <end position="55"/>
    </location>
</feature>
<reference evidence="2 3" key="1">
    <citation type="submission" date="2024-04" db="EMBL/GenBank/DDBJ databases">
        <authorList>
            <person name="Waldvogel A.-M."/>
            <person name="Schoenle A."/>
        </authorList>
    </citation>
    <scope>NUCLEOTIDE SEQUENCE [LARGE SCALE GENOMIC DNA]</scope>
</reference>
<keyword evidence="3" id="KW-1185">Reference proteome</keyword>